<feature type="non-terminal residue" evidence="2">
    <location>
        <position position="1"/>
    </location>
</feature>
<organism evidence="2">
    <name type="scientific">mine drainage metagenome</name>
    <dbReference type="NCBI Taxonomy" id="410659"/>
    <lineage>
        <taxon>unclassified sequences</taxon>
        <taxon>metagenomes</taxon>
        <taxon>ecological metagenomes</taxon>
    </lineage>
</organism>
<name>T1CWJ6_9ZZZZ</name>
<sequence>FRTFHEFDPTQRASLAEALAEVRARVWTKLDTKPSDPVILDFDASLVDVHSEKEQAAPTYKKGFGFHPLFVFADLTGETLAAKLRAGNAGSNTVADHVEVFDTALAQLPASVATGHHAGDDPSLVERPVIARADGAGCTTGFLAACRERNVTFFVTAHSNAQITGALYATSDQPDLWRPSRTQKGELHAEASVCEITTYLDLSSMPAGTRCIVRREPLHPGAQRSLFPSHDYRY</sequence>
<proteinExistence type="predicted"/>
<feature type="non-terminal residue" evidence="2">
    <location>
        <position position="234"/>
    </location>
</feature>
<dbReference type="AlphaFoldDB" id="T1CWJ6"/>
<reference evidence="2" key="2">
    <citation type="journal article" date="2014" name="ISME J.">
        <title>Microbial stratification in low pH oxic and suboxic macroscopic growths along an acid mine drainage.</title>
        <authorList>
            <person name="Mendez-Garcia C."/>
            <person name="Mesa V."/>
            <person name="Sprenger R.R."/>
            <person name="Richter M."/>
            <person name="Diez M.S."/>
            <person name="Solano J."/>
            <person name="Bargiela R."/>
            <person name="Golyshina O.V."/>
            <person name="Manteca A."/>
            <person name="Ramos J.L."/>
            <person name="Gallego J.R."/>
            <person name="Llorente I."/>
            <person name="Martins Dos Santos V.A."/>
            <person name="Jensen O.N."/>
            <person name="Pelaez A.I."/>
            <person name="Sanchez J."/>
            <person name="Ferrer M."/>
        </authorList>
    </citation>
    <scope>NUCLEOTIDE SEQUENCE</scope>
</reference>
<dbReference type="InterPro" id="IPR025668">
    <property type="entry name" value="Tnp_DDE_dom"/>
</dbReference>
<feature type="domain" description="Transposase DDE" evidence="1">
    <location>
        <begin position="12"/>
        <end position="223"/>
    </location>
</feature>
<accession>T1CWJ6</accession>
<gene>
    <name evidence="2" type="ORF">B1A_04890</name>
</gene>
<comment type="caution">
    <text evidence="2">The sequence shown here is derived from an EMBL/GenBank/DDBJ whole genome shotgun (WGS) entry which is preliminary data.</text>
</comment>
<evidence type="ECO:0000259" key="1">
    <source>
        <dbReference type="Pfam" id="PF13701"/>
    </source>
</evidence>
<evidence type="ECO:0000313" key="2">
    <source>
        <dbReference type="EMBL" id="EQD73549.1"/>
    </source>
</evidence>
<dbReference type="EMBL" id="AUZX01003568">
    <property type="protein sequence ID" value="EQD73549.1"/>
    <property type="molecule type" value="Genomic_DNA"/>
</dbReference>
<protein>
    <submittedName>
        <fullName evidence="2">Transposase IS4 family protein</fullName>
    </submittedName>
</protein>
<reference evidence="2" key="1">
    <citation type="submission" date="2013-08" db="EMBL/GenBank/DDBJ databases">
        <authorList>
            <person name="Mendez C."/>
            <person name="Richter M."/>
            <person name="Ferrer M."/>
            <person name="Sanchez J."/>
        </authorList>
    </citation>
    <scope>NUCLEOTIDE SEQUENCE</scope>
</reference>
<dbReference type="Pfam" id="PF13701">
    <property type="entry name" value="DDE_Tnp_1_4"/>
    <property type="match status" value="1"/>
</dbReference>